<dbReference type="EMBL" id="MTSD02000003">
    <property type="protein sequence ID" value="OOV87307.1"/>
    <property type="molecule type" value="Genomic_DNA"/>
</dbReference>
<dbReference type="PANTHER" id="PTHR23417">
    <property type="entry name" value="3-DEOXY-D-MANNO-OCTULOSONIC-ACID TRANSFERASE/TRNA GUANINE-N 7 - -METHYLTRANSFERASE"/>
    <property type="match status" value="1"/>
</dbReference>
<dbReference type="NCBIfam" id="TIGR00091">
    <property type="entry name" value="tRNA (guanosine(46)-N7)-methyltransferase TrmB"/>
    <property type="match status" value="1"/>
</dbReference>
<feature type="region of interest" description="Disordered" evidence="8">
    <location>
        <begin position="1"/>
        <end position="41"/>
    </location>
</feature>
<dbReference type="InterPro" id="IPR029063">
    <property type="entry name" value="SAM-dependent_MTases_sf"/>
</dbReference>
<dbReference type="RefSeq" id="WP_078319669.1">
    <property type="nucleotide sequence ID" value="NZ_FXTS01000003.1"/>
</dbReference>
<dbReference type="UniPathway" id="UPA00989"/>
<feature type="binding site" evidence="7">
    <location>
        <position position="166"/>
    </location>
    <ligand>
        <name>S-adenosyl-L-methionine</name>
        <dbReference type="ChEBI" id="CHEBI:59789"/>
    </ligand>
</feature>
<dbReference type="Proteomes" id="UP000190064">
    <property type="component" value="Unassembled WGS sequence"/>
</dbReference>
<evidence type="ECO:0000256" key="2">
    <source>
        <dbReference type="ARBA" id="ARBA00003015"/>
    </source>
</evidence>
<feature type="binding site" evidence="7">
    <location>
        <position position="202"/>
    </location>
    <ligand>
        <name>substrate</name>
    </ligand>
</feature>
<evidence type="ECO:0000313" key="9">
    <source>
        <dbReference type="EMBL" id="OOV87307.1"/>
    </source>
</evidence>
<comment type="catalytic activity">
    <reaction evidence="1 7">
        <text>guanosine(46) in tRNA + S-adenosyl-L-methionine = N(7)-methylguanosine(46) in tRNA + S-adenosyl-L-homocysteine</text>
        <dbReference type="Rhea" id="RHEA:42708"/>
        <dbReference type="Rhea" id="RHEA-COMP:10188"/>
        <dbReference type="Rhea" id="RHEA-COMP:10189"/>
        <dbReference type="ChEBI" id="CHEBI:57856"/>
        <dbReference type="ChEBI" id="CHEBI:59789"/>
        <dbReference type="ChEBI" id="CHEBI:74269"/>
        <dbReference type="ChEBI" id="CHEBI:74480"/>
        <dbReference type="EC" id="2.1.1.33"/>
    </reaction>
</comment>
<comment type="pathway">
    <text evidence="7">tRNA modification; N(7)-methylguanine-tRNA biosynthesis.</text>
</comment>
<evidence type="ECO:0000256" key="4">
    <source>
        <dbReference type="ARBA" id="ARBA00022679"/>
    </source>
</evidence>
<keyword evidence="3 7" id="KW-0489">Methyltransferase</keyword>
<feature type="binding site" evidence="7">
    <location>
        <position position="170"/>
    </location>
    <ligand>
        <name>substrate</name>
    </ligand>
</feature>
<keyword evidence="5 7" id="KW-0949">S-adenosyl-L-methionine</keyword>
<comment type="caution">
    <text evidence="9">The sequence shown here is derived from an EMBL/GenBank/DDBJ whole genome shotgun (WGS) entry which is preliminary data.</text>
</comment>
<evidence type="ECO:0000256" key="7">
    <source>
        <dbReference type="HAMAP-Rule" id="MF_01057"/>
    </source>
</evidence>
<evidence type="ECO:0000256" key="6">
    <source>
        <dbReference type="ARBA" id="ARBA00022694"/>
    </source>
</evidence>
<feature type="binding site" evidence="7">
    <location>
        <position position="143"/>
    </location>
    <ligand>
        <name>S-adenosyl-L-methionine</name>
        <dbReference type="ChEBI" id="CHEBI:59789"/>
    </ligand>
</feature>
<dbReference type="AlphaFoldDB" id="A0A1T1HC48"/>
<dbReference type="Pfam" id="PF02390">
    <property type="entry name" value="Methyltransf_4"/>
    <property type="match status" value="1"/>
</dbReference>
<sequence length="261" mass="29931">MSDATDAQNPNQAVNEAEVSEQPVESQERKENETPEEHKRRIRSFVLRTGRMTAGQQRGMDEFWPKWGLTLEQGEIEPQQVFGREAPLVIEIGFGMGHSLFEQANTMRDHDFIGIEVHTPGVGKLLAEAGDAGLTNLRAYEDDAVEVLNQCIPDGSVDLLQLFFPDPWHKKRHHKRRIVQPEFVQLLRKKLKVGGRFHMATDWENYAEHMVEVMQVAEGYENTASDGDYVPRPDSRPVTKFEKRGERLGHGVWDIIYRRIS</sequence>
<feature type="compositionally biased region" description="Basic and acidic residues" evidence="8">
    <location>
        <begin position="26"/>
        <end position="39"/>
    </location>
</feature>
<dbReference type="InterPro" id="IPR003358">
    <property type="entry name" value="tRNA_(Gua-N-7)_MeTrfase_Trmb"/>
</dbReference>
<dbReference type="STRING" id="966.BTA35_0210070"/>
<comment type="function">
    <text evidence="2 7">Catalyzes the formation of N(7)-methylguanine at position 46 (m7G46) in tRNA.</text>
</comment>
<dbReference type="HAMAP" id="MF_01057">
    <property type="entry name" value="tRNA_methyltr_TrmB"/>
    <property type="match status" value="1"/>
</dbReference>
<feature type="binding site" evidence="7">
    <location>
        <position position="116"/>
    </location>
    <ligand>
        <name>S-adenosyl-L-methionine</name>
        <dbReference type="ChEBI" id="CHEBI:59789"/>
    </ligand>
</feature>
<dbReference type="InterPro" id="IPR055361">
    <property type="entry name" value="tRNA_methyltr_TrmB_bact"/>
</dbReference>
<reference evidence="9" key="1">
    <citation type="submission" date="2017-02" db="EMBL/GenBank/DDBJ databases">
        <title>Draft Genome Sequence of the Salt Water Bacterium Oceanospirillum linum ATCC 11336.</title>
        <authorList>
            <person name="Trachtenberg A.M."/>
            <person name="Carney J.G."/>
            <person name="Linnane J.D."/>
            <person name="Rheaume B.A."/>
            <person name="Pitts N.L."/>
            <person name="Mykles D.L."/>
            <person name="Maclea K.S."/>
        </authorList>
    </citation>
    <scope>NUCLEOTIDE SEQUENCE [LARGE SCALE GENOMIC DNA]</scope>
    <source>
        <strain evidence="9">ATCC 11336</strain>
    </source>
</reference>
<dbReference type="PANTHER" id="PTHR23417:SF14">
    <property type="entry name" value="PENTACOTRIPEPTIDE-REPEAT REGION OF PRORP DOMAIN-CONTAINING PROTEIN"/>
    <property type="match status" value="1"/>
</dbReference>
<proteinExistence type="inferred from homology"/>
<comment type="similarity">
    <text evidence="7">Belongs to the class I-like SAM-binding methyltransferase superfamily. TrmB family.</text>
</comment>
<name>A0A1T1HC48_OCELI</name>
<protein>
    <recommendedName>
        <fullName evidence="7">tRNA (guanine-N(7)-)-methyltransferase</fullName>
        <ecNumber evidence="7">2.1.1.33</ecNumber>
    </recommendedName>
    <alternativeName>
        <fullName evidence="7">tRNA (guanine(46)-N(7))-methyltransferase</fullName>
    </alternativeName>
    <alternativeName>
        <fullName evidence="7">tRNA(m7G46)-methyltransferase</fullName>
    </alternativeName>
</protein>
<keyword evidence="10" id="KW-1185">Reference proteome</keyword>
<comment type="caution">
    <text evidence="7">Lacks conserved residue(s) required for the propagation of feature annotation.</text>
</comment>
<feature type="compositionally biased region" description="Polar residues" evidence="8">
    <location>
        <begin position="1"/>
        <end position="14"/>
    </location>
</feature>
<feature type="binding site" evidence="7">
    <location>
        <begin position="239"/>
        <end position="242"/>
    </location>
    <ligand>
        <name>substrate</name>
    </ligand>
</feature>
<keyword evidence="6 7" id="KW-0819">tRNA processing</keyword>
<evidence type="ECO:0000256" key="3">
    <source>
        <dbReference type="ARBA" id="ARBA00022603"/>
    </source>
</evidence>
<evidence type="ECO:0000256" key="8">
    <source>
        <dbReference type="SAM" id="MobiDB-lite"/>
    </source>
</evidence>
<evidence type="ECO:0000313" key="10">
    <source>
        <dbReference type="Proteomes" id="UP000190064"/>
    </source>
</evidence>
<feature type="binding site" evidence="7">
    <location>
        <position position="91"/>
    </location>
    <ligand>
        <name>S-adenosyl-L-methionine</name>
        <dbReference type="ChEBI" id="CHEBI:59789"/>
    </ligand>
</feature>
<dbReference type="GO" id="GO:0008176">
    <property type="term" value="F:tRNA (guanine(46)-N7)-methyltransferase activity"/>
    <property type="evidence" value="ECO:0007669"/>
    <property type="project" value="UniProtKB-UniRule"/>
</dbReference>
<gene>
    <name evidence="7" type="primary">trmB</name>
    <name evidence="9" type="ORF">BTA35_0210070</name>
</gene>
<dbReference type="GO" id="GO:0043527">
    <property type="term" value="C:tRNA methyltransferase complex"/>
    <property type="evidence" value="ECO:0007669"/>
    <property type="project" value="TreeGrafter"/>
</dbReference>
<organism evidence="9 10">
    <name type="scientific">Oceanospirillum linum</name>
    <dbReference type="NCBI Taxonomy" id="966"/>
    <lineage>
        <taxon>Bacteria</taxon>
        <taxon>Pseudomonadati</taxon>
        <taxon>Pseudomonadota</taxon>
        <taxon>Gammaproteobacteria</taxon>
        <taxon>Oceanospirillales</taxon>
        <taxon>Oceanospirillaceae</taxon>
        <taxon>Oceanospirillum</taxon>
    </lineage>
</organism>
<dbReference type="SUPFAM" id="SSF53335">
    <property type="entry name" value="S-adenosyl-L-methionine-dependent methyltransferases"/>
    <property type="match status" value="1"/>
</dbReference>
<accession>A0A1T1HC48</accession>
<dbReference type="EC" id="2.1.1.33" evidence="7"/>
<dbReference type="Gene3D" id="3.40.50.150">
    <property type="entry name" value="Vaccinia Virus protein VP39"/>
    <property type="match status" value="1"/>
</dbReference>
<dbReference type="PROSITE" id="PS51625">
    <property type="entry name" value="SAM_MT_TRMB"/>
    <property type="match status" value="1"/>
</dbReference>
<evidence type="ECO:0000256" key="1">
    <source>
        <dbReference type="ARBA" id="ARBA00000142"/>
    </source>
</evidence>
<evidence type="ECO:0000256" key="5">
    <source>
        <dbReference type="ARBA" id="ARBA00022691"/>
    </source>
</evidence>
<keyword evidence="4 7" id="KW-0808">Transferase</keyword>